<dbReference type="InterPro" id="IPR004107">
    <property type="entry name" value="Integrase_SAM-like_N"/>
</dbReference>
<dbReference type="InterPro" id="IPR010998">
    <property type="entry name" value="Integrase_recombinase_N"/>
</dbReference>
<dbReference type="CDD" id="cd00397">
    <property type="entry name" value="DNA_BRE_C"/>
    <property type="match status" value="1"/>
</dbReference>
<protein>
    <submittedName>
        <fullName evidence="8">Site-specific recombinase XerD</fullName>
    </submittedName>
</protein>
<dbReference type="InterPro" id="IPR050090">
    <property type="entry name" value="Tyrosine_recombinase_XerCD"/>
</dbReference>
<dbReference type="Pfam" id="PF00589">
    <property type="entry name" value="Phage_integrase"/>
    <property type="match status" value="1"/>
</dbReference>
<evidence type="ECO:0000256" key="4">
    <source>
        <dbReference type="ARBA" id="ARBA00023172"/>
    </source>
</evidence>
<feature type="domain" description="Core-binding (CB)" evidence="7">
    <location>
        <begin position="17"/>
        <end position="102"/>
    </location>
</feature>
<evidence type="ECO:0000259" key="7">
    <source>
        <dbReference type="PROSITE" id="PS51900"/>
    </source>
</evidence>
<evidence type="ECO:0000256" key="5">
    <source>
        <dbReference type="PROSITE-ProRule" id="PRU01248"/>
    </source>
</evidence>
<dbReference type="SUPFAM" id="SSF56349">
    <property type="entry name" value="DNA breaking-rejoining enzymes"/>
    <property type="match status" value="1"/>
</dbReference>
<dbReference type="InterPro" id="IPR044068">
    <property type="entry name" value="CB"/>
</dbReference>
<dbReference type="Gene3D" id="1.10.150.130">
    <property type="match status" value="1"/>
</dbReference>
<dbReference type="GO" id="GO:0006310">
    <property type="term" value="P:DNA recombination"/>
    <property type="evidence" value="ECO:0007669"/>
    <property type="project" value="UniProtKB-KW"/>
</dbReference>
<dbReference type="PANTHER" id="PTHR30349">
    <property type="entry name" value="PHAGE INTEGRASE-RELATED"/>
    <property type="match status" value="1"/>
</dbReference>
<dbReference type="GO" id="GO:0015074">
    <property type="term" value="P:DNA integration"/>
    <property type="evidence" value="ECO:0007669"/>
    <property type="project" value="UniProtKB-KW"/>
</dbReference>
<evidence type="ECO:0000256" key="2">
    <source>
        <dbReference type="ARBA" id="ARBA00022908"/>
    </source>
</evidence>
<evidence type="ECO:0000256" key="1">
    <source>
        <dbReference type="ARBA" id="ARBA00008857"/>
    </source>
</evidence>
<gene>
    <name evidence="8" type="ORF">FHX81_4109</name>
</gene>
<keyword evidence="4" id="KW-0233">DNA recombination</keyword>
<dbReference type="EMBL" id="VFPP01000001">
    <property type="protein sequence ID" value="TQM81735.1"/>
    <property type="molecule type" value="Genomic_DNA"/>
</dbReference>
<comment type="caution">
    <text evidence="8">The sequence shown here is derived from an EMBL/GenBank/DDBJ whole genome shotgun (WGS) entry which is preliminary data.</text>
</comment>
<keyword evidence="2" id="KW-0229">DNA integration</keyword>
<reference evidence="8 9" key="1">
    <citation type="submission" date="2019-06" db="EMBL/GenBank/DDBJ databases">
        <title>Sequencing the genomes of 1000 actinobacteria strains.</title>
        <authorList>
            <person name="Klenk H.-P."/>
        </authorList>
    </citation>
    <scope>NUCLEOTIDE SEQUENCE [LARGE SCALE GENOMIC DNA]</scope>
    <source>
        <strain evidence="8 9">DSM 45456</strain>
    </source>
</reference>
<dbReference type="PANTHER" id="PTHR30349:SF41">
    <property type="entry name" value="INTEGRASE_RECOMBINASE PROTEIN MJ0367-RELATED"/>
    <property type="match status" value="1"/>
</dbReference>
<evidence type="ECO:0000256" key="3">
    <source>
        <dbReference type="ARBA" id="ARBA00023125"/>
    </source>
</evidence>
<organism evidence="8 9">
    <name type="scientific">Saccharothrix saharensis</name>
    <dbReference type="NCBI Taxonomy" id="571190"/>
    <lineage>
        <taxon>Bacteria</taxon>
        <taxon>Bacillati</taxon>
        <taxon>Actinomycetota</taxon>
        <taxon>Actinomycetes</taxon>
        <taxon>Pseudonocardiales</taxon>
        <taxon>Pseudonocardiaceae</taxon>
        <taxon>Saccharothrix</taxon>
    </lineage>
</organism>
<evidence type="ECO:0000313" key="8">
    <source>
        <dbReference type="EMBL" id="TQM81735.1"/>
    </source>
</evidence>
<name>A0A543JFW6_9PSEU</name>
<dbReference type="PROSITE" id="PS51900">
    <property type="entry name" value="CB"/>
    <property type="match status" value="1"/>
</dbReference>
<keyword evidence="9" id="KW-1185">Reference proteome</keyword>
<accession>A0A543JFW6</accession>
<proteinExistence type="inferred from homology"/>
<feature type="domain" description="Tyr recombinase" evidence="6">
    <location>
        <begin position="122"/>
        <end position="305"/>
    </location>
</feature>
<dbReference type="Proteomes" id="UP000316628">
    <property type="component" value="Unassembled WGS sequence"/>
</dbReference>
<dbReference type="AlphaFoldDB" id="A0A543JFW6"/>
<evidence type="ECO:0000313" key="9">
    <source>
        <dbReference type="Proteomes" id="UP000316628"/>
    </source>
</evidence>
<dbReference type="Gene3D" id="1.10.443.10">
    <property type="entry name" value="Intergrase catalytic core"/>
    <property type="match status" value="1"/>
</dbReference>
<comment type="similarity">
    <text evidence="1">Belongs to the 'phage' integrase family.</text>
</comment>
<dbReference type="PROSITE" id="PS51898">
    <property type="entry name" value="TYR_RECOMBINASE"/>
    <property type="match status" value="1"/>
</dbReference>
<dbReference type="InterPro" id="IPR013762">
    <property type="entry name" value="Integrase-like_cat_sf"/>
</dbReference>
<evidence type="ECO:0000259" key="6">
    <source>
        <dbReference type="PROSITE" id="PS51898"/>
    </source>
</evidence>
<keyword evidence="3 5" id="KW-0238">DNA-binding</keyword>
<dbReference type="GO" id="GO:0003677">
    <property type="term" value="F:DNA binding"/>
    <property type="evidence" value="ECO:0007669"/>
    <property type="project" value="UniProtKB-UniRule"/>
</dbReference>
<dbReference type="InterPro" id="IPR011010">
    <property type="entry name" value="DNA_brk_join_enz"/>
</dbReference>
<dbReference type="Pfam" id="PF13495">
    <property type="entry name" value="Phage_int_SAM_4"/>
    <property type="match status" value="1"/>
</dbReference>
<dbReference type="InterPro" id="IPR002104">
    <property type="entry name" value="Integrase_catalytic"/>
</dbReference>
<sequence length="313" mass="35152">MGTKALLEWDLGHSLHRHWHALARDWRRSLRADGKSDATIRIYLTAVRHLVAWLIAEDDLCTADEVTRSRIRGWVAHMIETRSAATANTNYRAIRPFFAWLIGEGVIPRSPMEGTRQPKTPDKPIPVIRDREMTKLLNACAGRGFLALRDRAIIRLLADTGVRRGEIAGLDVVDVDLDYDFIRVTGKGGHVRTVPFGAKTGRALTQYLRTRETHKLATLPALWLGASSRGRLSPVALGHMLTRRGTAAGVEGLHTHQFRHTFAHTFRKLGGNDSDLKRLGGWKSDAMLERYGRSAADERAHEAHRRLAIGDRY</sequence>